<reference evidence="2" key="1">
    <citation type="submission" date="2023-02" db="EMBL/GenBank/DDBJ databases">
        <title>Nocardiopsis ansamitocini NBRC 112285.</title>
        <authorList>
            <person name="Ichikawa N."/>
            <person name="Sato H."/>
            <person name="Tonouchi N."/>
        </authorList>
    </citation>
    <scope>NUCLEOTIDE SEQUENCE</scope>
    <source>
        <strain evidence="2">NBRC 112285</strain>
    </source>
</reference>
<dbReference type="RefSeq" id="WP_285757638.1">
    <property type="nucleotide sequence ID" value="NZ_BSQG01000001.1"/>
</dbReference>
<evidence type="ECO:0000313" key="3">
    <source>
        <dbReference type="Proteomes" id="UP001165092"/>
    </source>
</evidence>
<feature type="compositionally biased region" description="Low complexity" evidence="1">
    <location>
        <begin position="74"/>
        <end position="96"/>
    </location>
</feature>
<dbReference type="AlphaFoldDB" id="A0A9W6P3W2"/>
<accession>A0A9W6P3W2</accession>
<sequence length="241" mass="24613">MSKPTLVTKITDALKRAFGGSSQPVASSKPEDAAAPGAVTPDTAPSGAVPADAAPSEAAGEFTTEAASSEGQRPAAESPAASTEPVSPAAPVAEPVGSAQPAPSPVEESAQTAPAEDAEDTASPAETVAEETSALVQPEEKAEIVEALDVAEAPTGASDTAVFSAVHAAAAEGARISEGDIPLPVPNYEALTLPSVRARLRKLTLEEVRQLRTYESTNDNRAEFVRMYDNRIAKLEAEAQA</sequence>
<evidence type="ECO:0000256" key="1">
    <source>
        <dbReference type="SAM" id="MobiDB-lite"/>
    </source>
</evidence>
<dbReference type="Proteomes" id="UP001165092">
    <property type="component" value="Unassembled WGS sequence"/>
</dbReference>
<keyword evidence="3" id="KW-1185">Reference proteome</keyword>
<dbReference type="EMBL" id="BSQG01000001">
    <property type="protein sequence ID" value="GLU46825.1"/>
    <property type="molecule type" value="Genomic_DNA"/>
</dbReference>
<feature type="compositionally biased region" description="Low complexity" evidence="1">
    <location>
        <begin position="47"/>
        <end position="61"/>
    </location>
</feature>
<name>A0A9W6P3W2_9ACTN</name>
<evidence type="ECO:0000313" key="2">
    <source>
        <dbReference type="EMBL" id="GLU46825.1"/>
    </source>
</evidence>
<comment type="caution">
    <text evidence="2">The sequence shown here is derived from an EMBL/GenBank/DDBJ whole genome shotgun (WGS) entry which is preliminary data.</text>
</comment>
<protein>
    <submittedName>
        <fullName evidence="2">Uncharacterized protein</fullName>
    </submittedName>
</protein>
<feature type="region of interest" description="Disordered" evidence="1">
    <location>
        <begin position="16"/>
        <end position="139"/>
    </location>
</feature>
<gene>
    <name evidence="2" type="ORF">Nans01_11760</name>
</gene>
<organism evidence="2 3">
    <name type="scientific">Nocardiopsis ansamitocini</name>
    <dbReference type="NCBI Taxonomy" id="1670832"/>
    <lineage>
        <taxon>Bacteria</taxon>
        <taxon>Bacillati</taxon>
        <taxon>Actinomycetota</taxon>
        <taxon>Actinomycetes</taxon>
        <taxon>Streptosporangiales</taxon>
        <taxon>Nocardiopsidaceae</taxon>
        <taxon>Nocardiopsis</taxon>
    </lineage>
</organism>
<proteinExistence type="predicted"/>